<sequence>MASAFTEASATAPAAVSATASTTASDDLPHASSGSTTVSQELIDSETLQERLAAIIASISSDKFAVSGDASATETSTSIMSSRRPLAFGEDQDRSDSGSDASSSGDLSDLSAAISRQISDQISKQLSDQIGQELAAELDAQLDAQLDAAMEQEWRKSFYDSVDAELDRQMDEQIQSMIDAQRTEAGLGDEDASDADYWDKQLAALCERAPDFGADGDAYDYDLDDFSDDYEEHGDGEDGGYSNDGEEEEQGSTIGDVEALSSYFNPAKRNALARLRLLGLAAPTDSDAADGELQRQPFGGGSSGARQLSQGELHALLDSVYGPGGTGEGAGGAQGGAPAAVAAWNADK</sequence>
<feature type="region of interest" description="Disordered" evidence="1">
    <location>
        <begin position="285"/>
        <end position="348"/>
    </location>
</feature>
<protein>
    <submittedName>
        <fullName evidence="2">Uncharacterized protein</fullName>
    </submittedName>
</protein>
<feature type="compositionally biased region" description="Polar residues" evidence="1">
    <location>
        <begin position="72"/>
        <end position="81"/>
    </location>
</feature>
<reference evidence="2" key="1">
    <citation type="submission" date="2021-02" db="EMBL/GenBank/DDBJ databases">
        <title>First Annotated Genome of the Yellow-green Alga Tribonema minus.</title>
        <authorList>
            <person name="Mahan K.M."/>
        </authorList>
    </citation>
    <scope>NUCLEOTIDE SEQUENCE</scope>
    <source>
        <strain evidence="2">UTEX B ZZ1240</strain>
    </source>
</reference>
<evidence type="ECO:0000313" key="3">
    <source>
        <dbReference type="Proteomes" id="UP000664859"/>
    </source>
</evidence>
<feature type="region of interest" description="Disordered" evidence="1">
    <location>
        <begin position="217"/>
        <end position="255"/>
    </location>
</feature>
<feature type="compositionally biased region" description="Low complexity" evidence="1">
    <location>
        <begin position="336"/>
        <end position="348"/>
    </location>
</feature>
<feature type="compositionally biased region" description="Polar residues" evidence="1">
    <location>
        <begin position="32"/>
        <end position="42"/>
    </location>
</feature>
<name>A0A836CDY0_9STRA</name>
<dbReference type="EMBL" id="JAFCMP010000257">
    <property type="protein sequence ID" value="KAG5182202.1"/>
    <property type="molecule type" value="Genomic_DNA"/>
</dbReference>
<feature type="compositionally biased region" description="Low complexity" evidence="1">
    <location>
        <begin position="98"/>
        <end position="108"/>
    </location>
</feature>
<feature type="compositionally biased region" description="Low complexity" evidence="1">
    <location>
        <begin position="1"/>
        <end position="25"/>
    </location>
</feature>
<comment type="caution">
    <text evidence="2">The sequence shown here is derived from an EMBL/GenBank/DDBJ whole genome shotgun (WGS) entry which is preliminary data.</text>
</comment>
<dbReference type="Proteomes" id="UP000664859">
    <property type="component" value="Unassembled WGS sequence"/>
</dbReference>
<gene>
    <name evidence="2" type="ORF">JKP88DRAFT_263292</name>
</gene>
<feature type="compositionally biased region" description="Gly residues" evidence="1">
    <location>
        <begin position="322"/>
        <end position="335"/>
    </location>
</feature>
<accession>A0A836CDY0</accession>
<organism evidence="2 3">
    <name type="scientific">Tribonema minus</name>
    <dbReference type="NCBI Taxonomy" id="303371"/>
    <lineage>
        <taxon>Eukaryota</taxon>
        <taxon>Sar</taxon>
        <taxon>Stramenopiles</taxon>
        <taxon>Ochrophyta</taxon>
        <taxon>PX clade</taxon>
        <taxon>Xanthophyceae</taxon>
        <taxon>Tribonematales</taxon>
        <taxon>Tribonemataceae</taxon>
        <taxon>Tribonema</taxon>
    </lineage>
</organism>
<proteinExistence type="predicted"/>
<keyword evidence="3" id="KW-1185">Reference proteome</keyword>
<evidence type="ECO:0000256" key="1">
    <source>
        <dbReference type="SAM" id="MobiDB-lite"/>
    </source>
</evidence>
<dbReference type="AlphaFoldDB" id="A0A836CDY0"/>
<feature type="region of interest" description="Disordered" evidence="1">
    <location>
        <begin position="1"/>
        <end position="42"/>
    </location>
</feature>
<feature type="region of interest" description="Disordered" evidence="1">
    <location>
        <begin position="72"/>
        <end position="108"/>
    </location>
</feature>
<feature type="compositionally biased region" description="Acidic residues" evidence="1">
    <location>
        <begin position="217"/>
        <end position="250"/>
    </location>
</feature>
<evidence type="ECO:0000313" key="2">
    <source>
        <dbReference type="EMBL" id="KAG5182202.1"/>
    </source>
</evidence>